<proteinExistence type="predicted"/>
<evidence type="ECO:0000313" key="3">
    <source>
        <dbReference type="Proteomes" id="UP000031036"/>
    </source>
</evidence>
<organism evidence="2 3">
    <name type="scientific">Toxocara canis</name>
    <name type="common">Canine roundworm</name>
    <dbReference type="NCBI Taxonomy" id="6265"/>
    <lineage>
        <taxon>Eukaryota</taxon>
        <taxon>Metazoa</taxon>
        <taxon>Ecdysozoa</taxon>
        <taxon>Nematoda</taxon>
        <taxon>Chromadorea</taxon>
        <taxon>Rhabditida</taxon>
        <taxon>Spirurina</taxon>
        <taxon>Ascaridomorpha</taxon>
        <taxon>Ascaridoidea</taxon>
        <taxon>Toxocaridae</taxon>
        <taxon>Toxocara</taxon>
    </lineage>
</organism>
<dbReference type="InterPro" id="IPR036047">
    <property type="entry name" value="F-box-like_dom_sf"/>
</dbReference>
<dbReference type="Pfam" id="PF12937">
    <property type="entry name" value="F-box-like"/>
    <property type="match status" value="1"/>
</dbReference>
<dbReference type="PROSITE" id="PS50181">
    <property type="entry name" value="FBOX"/>
    <property type="match status" value="1"/>
</dbReference>
<dbReference type="OMA" id="IHFLRLT"/>
<dbReference type="InterPro" id="IPR001810">
    <property type="entry name" value="F-box_dom"/>
</dbReference>
<evidence type="ECO:0000313" key="2">
    <source>
        <dbReference type="EMBL" id="KHN79941.1"/>
    </source>
</evidence>
<evidence type="ECO:0000259" key="1">
    <source>
        <dbReference type="PROSITE" id="PS50181"/>
    </source>
</evidence>
<gene>
    <name evidence="2" type="ORF">Tcan_08694</name>
</gene>
<dbReference type="SMART" id="SM00256">
    <property type="entry name" value="FBOX"/>
    <property type="match status" value="1"/>
</dbReference>
<accession>A0A0B2V945</accession>
<dbReference type="OrthoDB" id="1107553at2759"/>
<sequence length="425" mass="48120">MCQRGTRMAADVLCTEQYPSTSYAKGSPRSCYSSNQTHSRAINNQWSNCFPIGALPTEIHLRILQNLPRCDLDSCSLVCKRWASVIKRNAHMLPKHHISSLTIDAKKSSFTLTLKSTTLAKQWKQWHYGHTEATKRILPGCKRRLCYRSEGPPAKLPSMFLYVDAAQPTISSPSAILVPVCFPQNESDDERIKRKHQMHTPPQALFDRIATCFEHAVVDTFRIRDFRITDECVEKLTDVFKNRSIQCGALKMKFCKLSYVSPEKFSTFIQLFNTDSVSMAWIRGNNGHISMPAIMKTMCDDCRAIDICSVTPAVLVHDNQFFRSFLRNSHSHKILRLDNCSVNNAALLDAIQDWKASPMVLFQNICLSSDSIDWAVVVNSLFANSTTSDGCYTVEHPILPNCLRVWFDEEGVHLVNTSVKETTIS</sequence>
<dbReference type="EMBL" id="JPKZ01001803">
    <property type="protein sequence ID" value="KHN79941.1"/>
    <property type="molecule type" value="Genomic_DNA"/>
</dbReference>
<comment type="caution">
    <text evidence="2">The sequence shown here is derived from an EMBL/GenBank/DDBJ whole genome shotgun (WGS) entry which is preliminary data.</text>
</comment>
<name>A0A0B2V945_TOXCA</name>
<reference evidence="2 3" key="1">
    <citation type="submission" date="2014-11" db="EMBL/GenBank/DDBJ databases">
        <title>Genetic blueprint of the zoonotic pathogen Toxocara canis.</title>
        <authorList>
            <person name="Zhu X.-Q."/>
            <person name="Korhonen P.K."/>
            <person name="Cai H."/>
            <person name="Young N.D."/>
            <person name="Nejsum P."/>
            <person name="von Samson-Himmelstjerna G."/>
            <person name="Boag P.R."/>
            <person name="Tan P."/>
            <person name="Li Q."/>
            <person name="Min J."/>
            <person name="Yang Y."/>
            <person name="Wang X."/>
            <person name="Fang X."/>
            <person name="Hall R.S."/>
            <person name="Hofmann A."/>
            <person name="Sternberg P.W."/>
            <person name="Jex A.R."/>
            <person name="Gasser R.B."/>
        </authorList>
    </citation>
    <scope>NUCLEOTIDE SEQUENCE [LARGE SCALE GENOMIC DNA]</scope>
    <source>
        <strain evidence="2">PN_DK_2014</strain>
    </source>
</reference>
<dbReference type="Gene3D" id="1.20.1280.50">
    <property type="match status" value="1"/>
</dbReference>
<feature type="domain" description="F-box" evidence="1">
    <location>
        <begin position="49"/>
        <end position="96"/>
    </location>
</feature>
<protein>
    <recommendedName>
        <fullName evidence="1">F-box domain-containing protein</fullName>
    </recommendedName>
</protein>
<dbReference type="Proteomes" id="UP000031036">
    <property type="component" value="Unassembled WGS sequence"/>
</dbReference>
<dbReference type="CDD" id="cd09917">
    <property type="entry name" value="F-box_SF"/>
    <property type="match status" value="1"/>
</dbReference>
<dbReference type="AlphaFoldDB" id="A0A0B2V945"/>
<keyword evidence="3" id="KW-1185">Reference proteome</keyword>
<dbReference type="SUPFAM" id="SSF81383">
    <property type="entry name" value="F-box domain"/>
    <property type="match status" value="1"/>
</dbReference>